<evidence type="ECO:0000256" key="8">
    <source>
        <dbReference type="SAM" id="Phobius"/>
    </source>
</evidence>
<evidence type="ECO:0000256" key="1">
    <source>
        <dbReference type="ARBA" id="ARBA00004196"/>
    </source>
</evidence>
<keyword evidence="5" id="KW-0249">Electron transport</keyword>
<accession>A0A382KSE5</accession>
<dbReference type="SUPFAM" id="SSF48695">
    <property type="entry name" value="Multiheme cytochromes"/>
    <property type="match status" value="1"/>
</dbReference>
<feature type="non-terminal residue" evidence="10">
    <location>
        <position position="414"/>
    </location>
</feature>
<comment type="subcellular location">
    <subcellularLocation>
        <location evidence="1">Cell envelope</location>
    </subcellularLocation>
</comment>
<proteinExistence type="predicted"/>
<dbReference type="Pfam" id="PF14537">
    <property type="entry name" value="Cytochrom_c3_2"/>
    <property type="match status" value="1"/>
</dbReference>
<evidence type="ECO:0000256" key="7">
    <source>
        <dbReference type="SAM" id="MobiDB-lite"/>
    </source>
</evidence>
<dbReference type="CDD" id="cd00060">
    <property type="entry name" value="FHA"/>
    <property type="match status" value="1"/>
</dbReference>
<organism evidence="10">
    <name type="scientific">marine metagenome</name>
    <dbReference type="NCBI Taxonomy" id="408172"/>
    <lineage>
        <taxon>unclassified sequences</taxon>
        <taxon>metagenomes</taxon>
        <taxon>ecological metagenomes</taxon>
    </lineage>
</organism>
<keyword evidence="8" id="KW-0812">Transmembrane</keyword>
<evidence type="ECO:0000313" key="10">
    <source>
        <dbReference type="EMBL" id="SVC26485.1"/>
    </source>
</evidence>
<keyword evidence="4" id="KW-0479">Metal-binding</keyword>
<keyword evidence="2" id="KW-0813">Transport</keyword>
<dbReference type="CDD" id="cd08168">
    <property type="entry name" value="Cytochrom_C3"/>
    <property type="match status" value="1"/>
</dbReference>
<protein>
    <recommendedName>
        <fullName evidence="9">Tetrahaem cytochrome domain-containing protein</fullName>
    </recommendedName>
</protein>
<dbReference type="AlphaFoldDB" id="A0A382KSE5"/>
<dbReference type="GO" id="GO:0046872">
    <property type="term" value="F:metal ion binding"/>
    <property type="evidence" value="ECO:0007669"/>
    <property type="project" value="UniProtKB-KW"/>
</dbReference>
<dbReference type="Gene3D" id="2.60.200.20">
    <property type="match status" value="1"/>
</dbReference>
<keyword evidence="8" id="KW-0472">Membrane</keyword>
<gene>
    <name evidence="10" type="ORF">METZ01_LOCUS279339</name>
</gene>
<dbReference type="InterPro" id="IPR012286">
    <property type="entry name" value="Tetrahaem_cytochrome"/>
</dbReference>
<dbReference type="InterPro" id="IPR036280">
    <property type="entry name" value="Multihaem_cyt_sf"/>
</dbReference>
<feature type="region of interest" description="Disordered" evidence="7">
    <location>
        <begin position="286"/>
        <end position="308"/>
    </location>
</feature>
<keyword evidence="6" id="KW-0408">Iron</keyword>
<feature type="non-terminal residue" evidence="10">
    <location>
        <position position="1"/>
    </location>
</feature>
<feature type="transmembrane region" description="Helical" evidence="8">
    <location>
        <begin position="110"/>
        <end position="131"/>
    </location>
</feature>
<sequence>GRGTKCEVHLTDPRILLLQLKITKRSGKLHLESQGDSDFQVNGRISTKASVKPGDKIQLGPYDIEILDSEEGFDAVITFEHSRPLGDELSALKKRSNTKFVSLGLSARGWAWLLFIAVITIGILAPLTAYITKPKGGDPLGDTKRSLLADADQIWVSGPHSSVHAHFGDRCETCHTNAFKQVMNKVCFDCHDNAGHHADPSIFPNASLDGQQCQDCHKEHTGDKGLLITTERFCTNCHGEILEIAENSKLKNVSDFDEHPQFHPTLIKTHQPETFERIAIDANKPKPVDRSNLKFPHNKHLKENGVRHPDGTRTVLQCGFCHELETGGIAMQPISFEKHCSNCHDLKFEPQSPNKEMPHKNISQAKDYVVGTYAEFALRGNWIEPETTINNTSSFRKLVGEEPVVTEEQKKAAL</sequence>
<feature type="domain" description="Tetrahaem cytochrome" evidence="9">
    <location>
        <begin position="163"/>
        <end position="238"/>
    </location>
</feature>
<keyword evidence="8" id="KW-1133">Transmembrane helix</keyword>
<dbReference type="GO" id="GO:0030313">
    <property type="term" value="C:cell envelope"/>
    <property type="evidence" value="ECO:0007669"/>
    <property type="project" value="UniProtKB-SubCell"/>
</dbReference>
<evidence type="ECO:0000259" key="9">
    <source>
        <dbReference type="Pfam" id="PF14537"/>
    </source>
</evidence>
<reference evidence="10" key="1">
    <citation type="submission" date="2018-05" db="EMBL/GenBank/DDBJ databases">
        <authorList>
            <person name="Lanie J.A."/>
            <person name="Ng W.-L."/>
            <person name="Kazmierczak K.M."/>
            <person name="Andrzejewski T.M."/>
            <person name="Davidsen T.M."/>
            <person name="Wayne K.J."/>
            <person name="Tettelin H."/>
            <person name="Glass J.I."/>
            <person name="Rusch D."/>
            <person name="Podicherti R."/>
            <person name="Tsui H.-C.T."/>
            <person name="Winkler M.E."/>
        </authorList>
    </citation>
    <scope>NUCLEOTIDE SEQUENCE</scope>
</reference>
<evidence type="ECO:0000256" key="4">
    <source>
        <dbReference type="ARBA" id="ARBA00022723"/>
    </source>
</evidence>
<dbReference type="SUPFAM" id="SSF49879">
    <property type="entry name" value="SMAD/FHA domain"/>
    <property type="match status" value="1"/>
</dbReference>
<name>A0A382KSE5_9ZZZZ</name>
<evidence type="ECO:0000256" key="3">
    <source>
        <dbReference type="ARBA" id="ARBA00022617"/>
    </source>
</evidence>
<dbReference type="Gene3D" id="3.90.10.10">
    <property type="entry name" value="Cytochrome C3"/>
    <property type="match status" value="2"/>
</dbReference>
<evidence type="ECO:0000256" key="2">
    <source>
        <dbReference type="ARBA" id="ARBA00022448"/>
    </source>
</evidence>
<keyword evidence="3" id="KW-0349">Heme</keyword>
<dbReference type="EMBL" id="UINC01082062">
    <property type="protein sequence ID" value="SVC26485.1"/>
    <property type="molecule type" value="Genomic_DNA"/>
</dbReference>
<evidence type="ECO:0000256" key="6">
    <source>
        <dbReference type="ARBA" id="ARBA00023004"/>
    </source>
</evidence>
<dbReference type="InterPro" id="IPR008984">
    <property type="entry name" value="SMAD_FHA_dom_sf"/>
</dbReference>
<evidence type="ECO:0000256" key="5">
    <source>
        <dbReference type="ARBA" id="ARBA00022982"/>
    </source>
</evidence>